<gene>
    <name evidence="2" type="ORF">N7G274_005477</name>
</gene>
<accession>A0ABR4AE87</accession>
<keyword evidence="1" id="KW-0732">Signal</keyword>
<name>A0ABR4AE87_9LECA</name>
<proteinExistence type="predicted"/>
<evidence type="ECO:0000313" key="3">
    <source>
        <dbReference type="Proteomes" id="UP001590950"/>
    </source>
</evidence>
<protein>
    <recommendedName>
        <fullName evidence="4">Secreted protein</fullName>
    </recommendedName>
</protein>
<feature type="signal peptide" evidence="1">
    <location>
        <begin position="1"/>
        <end position="19"/>
    </location>
</feature>
<dbReference type="Proteomes" id="UP001590950">
    <property type="component" value="Unassembled WGS sequence"/>
</dbReference>
<sequence>MHCLVILPVLALLHGVAFGQYCASTSSQPFQLNTLEGETNTGGNDGIAPSSIGFTLHDPNQPSYSTLCGMSLSISSSRSTRACTSDAGHNSSLWEYHSSADRYCFPLLHRPECVFPVSH</sequence>
<dbReference type="EMBL" id="JBEFKJ010000016">
    <property type="protein sequence ID" value="KAL2041693.1"/>
    <property type="molecule type" value="Genomic_DNA"/>
</dbReference>
<evidence type="ECO:0008006" key="4">
    <source>
        <dbReference type="Google" id="ProtNLM"/>
    </source>
</evidence>
<evidence type="ECO:0000256" key="1">
    <source>
        <dbReference type="SAM" id="SignalP"/>
    </source>
</evidence>
<organism evidence="2 3">
    <name type="scientific">Stereocaulon virgatum</name>
    <dbReference type="NCBI Taxonomy" id="373712"/>
    <lineage>
        <taxon>Eukaryota</taxon>
        <taxon>Fungi</taxon>
        <taxon>Dikarya</taxon>
        <taxon>Ascomycota</taxon>
        <taxon>Pezizomycotina</taxon>
        <taxon>Lecanoromycetes</taxon>
        <taxon>OSLEUM clade</taxon>
        <taxon>Lecanoromycetidae</taxon>
        <taxon>Lecanorales</taxon>
        <taxon>Lecanorineae</taxon>
        <taxon>Stereocaulaceae</taxon>
        <taxon>Stereocaulon</taxon>
    </lineage>
</organism>
<reference evidence="2 3" key="1">
    <citation type="submission" date="2024-09" db="EMBL/GenBank/DDBJ databases">
        <title>Rethinking Asexuality: The Enigmatic Case of Functional Sexual Genes in Lepraria (Stereocaulaceae).</title>
        <authorList>
            <person name="Doellman M."/>
            <person name="Sun Y."/>
            <person name="Barcenas-Pena A."/>
            <person name="Lumbsch H.T."/>
            <person name="Grewe F."/>
        </authorList>
    </citation>
    <scope>NUCLEOTIDE SEQUENCE [LARGE SCALE GENOMIC DNA]</scope>
    <source>
        <strain evidence="2 3">Mercado 3170</strain>
    </source>
</reference>
<evidence type="ECO:0000313" key="2">
    <source>
        <dbReference type="EMBL" id="KAL2041693.1"/>
    </source>
</evidence>
<comment type="caution">
    <text evidence="2">The sequence shown here is derived from an EMBL/GenBank/DDBJ whole genome shotgun (WGS) entry which is preliminary data.</text>
</comment>
<keyword evidence="3" id="KW-1185">Reference proteome</keyword>
<feature type="chain" id="PRO_5045086650" description="Secreted protein" evidence="1">
    <location>
        <begin position="20"/>
        <end position="119"/>
    </location>
</feature>